<organism evidence="1 2">
    <name type="scientific">Nezara viridula</name>
    <name type="common">Southern green stink bug</name>
    <name type="synonym">Cimex viridulus</name>
    <dbReference type="NCBI Taxonomy" id="85310"/>
    <lineage>
        <taxon>Eukaryota</taxon>
        <taxon>Metazoa</taxon>
        <taxon>Ecdysozoa</taxon>
        <taxon>Arthropoda</taxon>
        <taxon>Hexapoda</taxon>
        <taxon>Insecta</taxon>
        <taxon>Pterygota</taxon>
        <taxon>Neoptera</taxon>
        <taxon>Paraneoptera</taxon>
        <taxon>Hemiptera</taxon>
        <taxon>Heteroptera</taxon>
        <taxon>Panheteroptera</taxon>
        <taxon>Pentatomomorpha</taxon>
        <taxon>Pentatomoidea</taxon>
        <taxon>Pentatomidae</taxon>
        <taxon>Pentatominae</taxon>
        <taxon>Nezara</taxon>
    </lineage>
</organism>
<dbReference type="AlphaFoldDB" id="A0A9P0HM01"/>
<accession>A0A9P0HM01</accession>
<evidence type="ECO:0000313" key="1">
    <source>
        <dbReference type="EMBL" id="CAH1405178.1"/>
    </source>
</evidence>
<gene>
    <name evidence="1" type="ORF">NEZAVI_LOCUS13441</name>
</gene>
<proteinExistence type="predicted"/>
<dbReference type="PROSITE" id="PS51257">
    <property type="entry name" value="PROKAR_LIPOPROTEIN"/>
    <property type="match status" value="1"/>
</dbReference>
<protein>
    <submittedName>
        <fullName evidence="1">Uncharacterized protein</fullName>
    </submittedName>
</protein>
<keyword evidence="2" id="KW-1185">Reference proteome</keyword>
<name>A0A9P0HM01_NEZVI</name>
<dbReference type="Proteomes" id="UP001152798">
    <property type="component" value="Chromosome 6"/>
</dbReference>
<evidence type="ECO:0000313" key="2">
    <source>
        <dbReference type="Proteomes" id="UP001152798"/>
    </source>
</evidence>
<reference evidence="1" key="1">
    <citation type="submission" date="2022-01" db="EMBL/GenBank/DDBJ databases">
        <authorList>
            <person name="King R."/>
        </authorList>
    </citation>
    <scope>NUCLEOTIDE SEQUENCE</scope>
</reference>
<dbReference type="EMBL" id="OV725082">
    <property type="protein sequence ID" value="CAH1405178.1"/>
    <property type="molecule type" value="Genomic_DNA"/>
</dbReference>
<sequence length="103" mass="11785">MSSLPSRAIITVSIGVCSTEDYRIINQVFWFSSACRFFKKEGQYNVIWQLEKGGYSNSHQNFSHHPHLFAQFLPSFDHAWHWNGLHNGISCPRVLKSSVSTPS</sequence>